<protein>
    <submittedName>
        <fullName evidence="2">C-type lectin lectoxin-Lio2</fullName>
    </submittedName>
</protein>
<evidence type="ECO:0000313" key="2">
    <source>
        <dbReference type="RefSeq" id="XP_073763999.1"/>
    </source>
</evidence>
<gene>
    <name evidence="2" type="primary">LOC103911305</name>
</gene>
<dbReference type="Proteomes" id="UP000000437">
    <property type="component" value="Chromosome 7"/>
</dbReference>
<name>A0AC58G2M7_DANRE</name>
<keyword evidence="1" id="KW-1185">Reference proteome</keyword>
<dbReference type="RefSeq" id="XP_073763999.1">
    <property type="nucleotide sequence ID" value="XM_073907898.1"/>
</dbReference>
<accession>A0AC58G2M7</accession>
<organism evidence="1 2">
    <name type="scientific">Danio rerio</name>
    <name type="common">Zebrafish</name>
    <name type="synonym">Brachydanio rerio</name>
    <dbReference type="NCBI Taxonomy" id="7955"/>
    <lineage>
        <taxon>Eukaryota</taxon>
        <taxon>Metazoa</taxon>
        <taxon>Chordata</taxon>
        <taxon>Craniata</taxon>
        <taxon>Vertebrata</taxon>
        <taxon>Euteleostomi</taxon>
        <taxon>Actinopterygii</taxon>
        <taxon>Neopterygii</taxon>
        <taxon>Teleostei</taxon>
        <taxon>Ostariophysi</taxon>
        <taxon>Cypriniformes</taxon>
        <taxon>Danionidae</taxon>
        <taxon>Danioninae</taxon>
        <taxon>Danio</taxon>
    </lineage>
</organism>
<evidence type="ECO:0000313" key="1">
    <source>
        <dbReference type="Proteomes" id="UP000000437"/>
    </source>
</evidence>
<reference evidence="2" key="1">
    <citation type="submission" date="2025-08" db="UniProtKB">
        <authorList>
            <consortium name="RefSeq"/>
        </authorList>
    </citation>
    <scope>IDENTIFICATION</scope>
    <source>
        <strain evidence="2">Tuebingen</strain>
        <tissue evidence="2">Fibroblasts and whole tissue</tissue>
    </source>
</reference>
<proteinExistence type="predicted"/>
<sequence length="205" mass="23340">METVLLLLLLTALTPTVSSQSYTFYFVAENMSWSNAQTYCRQHYIDLASVLDYADVEEALGSIDPDYYANVWIGLYRHGPTDPWLWSDSGTSTFIPWGPGQPNNYANSQYCVELERNWVLNDLNCNTKLSFVCYKERSKQTAKLTVKSSQNLTDPAVKTQILQKIEQVMKEKGLINYLKLAWKTQSDGDVFQKSPQKGDTPHICS</sequence>